<evidence type="ECO:0000313" key="12">
    <source>
        <dbReference type="Proteomes" id="UP000664073"/>
    </source>
</evidence>
<dbReference type="InterPro" id="IPR014001">
    <property type="entry name" value="Helicase_ATP-bd"/>
</dbReference>
<comment type="caution">
    <text evidence="11">The sequence shown here is derived from an EMBL/GenBank/DDBJ whole genome shotgun (WGS) entry which is preliminary data.</text>
</comment>
<dbReference type="InterPro" id="IPR001650">
    <property type="entry name" value="Helicase_C-like"/>
</dbReference>
<evidence type="ECO:0000256" key="3">
    <source>
        <dbReference type="ARBA" id="ARBA00022806"/>
    </source>
</evidence>
<feature type="region of interest" description="Disordered" evidence="7">
    <location>
        <begin position="105"/>
        <end position="128"/>
    </location>
</feature>
<dbReference type="PROSITE" id="PS51195">
    <property type="entry name" value="Q_MOTIF"/>
    <property type="match status" value="1"/>
</dbReference>
<feature type="domain" description="Helicase ATP-binding" evidence="8">
    <location>
        <begin position="34"/>
        <end position="250"/>
    </location>
</feature>
<dbReference type="SMART" id="SM00487">
    <property type="entry name" value="DEXDc"/>
    <property type="match status" value="1"/>
</dbReference>
<dbReference type="RefSeq" id="WP_207847068.1">
    <property type="nucleotide sequence ID" value="NZ_JAFVMH010000010.1"/>
</dbReference>
<dbReference type="InterPro" id="IPR011545">
    <property type="entry name" value="DEAD/DEAH_box_helicase_dom"/>
</dbReference>
<dbReference type="Proteomes" id="UP000664073">
    <property type="component" value="Unassembled WGS sequence"/>
</dbReference>
<feature type="region of interest" description="Disordered" evidence="7">
    <location>
        <begin position="417"/>
        <end position="444"/>
    </location>
</feature>
<dbReference type="InterPro" id="IPR050079">
    <property type="entry name" value="DEAD_box_RNA_helicase"/>
</dbReference>
<dbReference type="Pfam" id="PF00270">
    <property type="entry name" value="DEAD"/>
    <property type="match status" value="2"/>
</dbReference>
<dbReference type="InterPro" id="IPR027417">
    <property type="entry name" value="P-loop_NTPase"/>
</dbReference>
<sequence length="444" mass="46809">MSGGFEDTGLSPALCALATQAGMTEPTPIQQAAIPAILAGRDLLATAPTGTGKTAAYALPLIQKLLAARRPRSALVLLPTRDLVLQTAKVFRACTGAATKTTSVKAGAAKGPGKGGAAKEHAGKTAGTDSAGAAGLLPIIPIFGGVDKIEQTAALDAMLDSPATRNASHVLIATPGRLLDLVRAGICNLDDCTHLVLDEGDRLLCPEFLEETSAVLDYLPKPRQTLVFSATRPDEHKAMLAALLHKPEDIVVERTPGRRGPIRQGALFIENTHKPDFLKTFFLRAPKMRSIVFVRTKAEADQLAATLRKAKLAAAPLHADLTQDKRTSTLASFASGRLFILVATDVAARGLDIPSVSQVINYDVPDQPETYLHRIGRTGRGSQKGSALTLCAAAERARLRQVEVGVDVKLRILSESQALPAPAPDRTATKAARPKTTPAKSPGR</sequence>
<keyword evidence="4" id="KW-0067">ATP-binding</keyword>
<name>A0A939HRI2_9PROT</name>
<evidence type="ECO:0000259" key="9">
    <source>
        <dbReference type="PROSITE" id="PS51194"/>
    </source>
</evidence>
<evidence type="ECO:0000313" key="11">
    <source>
        <dbReference type="EMBL" id="MBO1326386.1"/>
    </source>
</evidence>
<dbReference type="PROSITE" id="PS51192">
    <property type="entry name" value="HELICASE_ATP_BIND_1"/>
    <property type="match status" value="1"/>
</dbReference>
<feature type="short sequence motif" description="Q motif" evidence="6">
    <location>
        <begin position="3"/>
        <end position="31"/>
    </location>
</feature>
<dbReference type="Pfam" id="PF00271">
    <property type="entry name" value="Helicase_C"/>
    <property type="match status" value="1"/>
</dbReference>
<evidence type="ECO:0000256" key="6">
    <source>
        <dbReference type="PROSITE-ProRule" id="PRU00552"/>
    </source>
</evidence>
<dbReference type="CDD" id="cd00268">
    <property type="entry name" value="DEADc"/>
    <property type="match status" value="1"/>
</dbReference>
<dbReference type="GO" id="GO:0016787">
    <property type="term" value="F:hydrolase activity"/>
    <property type="evidence" value="ECO:0007669"/>
    <property type="project" value="UniProtKB-KW"/>
</dbReference>
<reference evidence="11" key="1">
    <citation type="submission" date="2021-03" db="EMBL/GenBank/DDBJ databases">
        <title>The complete genome sequence of Acetobacter sp. TBRC 12339.</title>
        <authorList>
            <person name="Charoenyingcharoen P."/>
            <person name="Yukphan P."/>
        </authorList>
    </citation>
    <scope>NUCLEOTIDE SEQUENCE</scope>
    <source>
        <strain evidence="11">TBRC 12339</strain>
    </source>
</reference>
<comment type="similarity">
    <text evidence="5">Belongs to the DEAD box helicase family.</text>
</comment>
<evidence type="ECO:0000259" key="8">
    <source>
        <dbReference type="PROSITE" id="PS51192"/>
    </source>
</evidence>
<dbReference type="GO" id="GO:0003724">
    <property type="term" value="F:RNA helicase activity"/>
    <property type="evidence" value="ECO:0007669"/>
    <property type="project" value="InterPro"/>
</dbReference>
<dbReference type="GO" id="GO:0005524">
    <property type="term" value="F:ATP binding"/>
    <property type="evidence" value="ECO:0007669"/>
    <property type="project" value="UniProtKB-KW"/>
</dbReference>
<organism evidence="11 12">
    <name type="scientific">Acetobacter garciniae</name>
    <dbReference type="NCBI Taxonomy" id="2817435"/>
    <lineage>
        <taxon>Bacteria</taxon>
        <taxon>Pseudomonadati</taxon>
        <taxon>Pseudomonadota</taxon>
        <taxon>Alphaproteobacteria</taxon>
        <taxon>Acetobacterales</taxon>
        <taxon>Acetobacteraceae</taxon>
        <taxon>Acetobacter</taxon>
    </lineage>
</organism>
<dbReference type="InterPro" id="IPR014014">
    <property type="entry name" value="RNA_helicase_DEAD_Q_motif"/>
</dbReference>
<feature type="domain" description="Helicase C-terminal" evidence="9">
    <location>
        <begin position="277"/>
        <end position="427"/>
    </location>
</feature>
<keyword evidence="12" id="KW-1185">Reference proteome</keyword>
<dbReference type="PROSITE" id="PS51194">
    <property type="entry name" value="HELICASE_CTER"/>
    <property type="match status" value="1"/>
</dbReference>
<protein>
    <submittedName>
        <fullName evidence="11">DEAD/DEAH box helicase</fullName>
    </submittedName>
</protein>
<dbReference type="PANTHER" id="PTHR47959">
    <property type="entry name" value="ATP-DEPENDENT RNA HELICASE RHLE-RELATED"/>
    <property type="match status" value="1"/>
</dbReference>
<dbReference type="InterPro" id="IPR044742">
    <property type="entry name" value="DEAD/DEAH_RhlB"/>
</dbReference>
<evidence type="ECO:0000256" key="2">
    <source>
        <dbReference type="ARBA" id="ARBA00022801"/>
    </source>
</evidence>
<evidence type="ECO:0000256" key="5">
    <source>
        <dbReference type="ARBA" id="ARBA00038437"/>
    </source>
</evidence>
<dbReference type="AlphaFoldDB" id="A0A939HRI2"/>
<accession>A0A939HRI2</accession>
<dbReference type="CDD" id="cd18787">
    <property type="entry name" value="SF2_C_DEAD"/>
    <property type="match status" value="1"/>
</dbReference>
<dbReference type="GO" id="GO:0005829">
    <property type="term" value="C:cytosol"/>
    <property type="evidence" value="ECO:0007669"/>
    <property type="project" value="TreeGrafter"/>
</dbReference>
<dbReference type="SMART" id="SM00490">
    <property type="entry name" value="HELICc"/>
    <property type="match status" value="1"/>
</dbReference>
<keyword evidence="1" id="KW-0547">Nucleotide-binding</keyword>
<evidence type="ECO:0000256" key="1">
    <source>
        <dbReference type="ARBA" id="ARBA00022741"/>
    </source>
</evidence>
<dbReference type="Gene3D" id="3.40.50.300">
    <property type="entry name" value="P-loop containing nucleotide triphosphate hydrolases"/>
    <property type="match status" value="2"/>
</dbReference>
<proteinExistence type="inferred from homology"/>
<dbReference type="SUPFAM" id="SSF52540">
    <property type="entry name" value="P-loop containing nucleoside triphosphate hydrolases"/>
    <property type="match status" value="1"/>
</dbReference>
<evidence type="ECO:0000256" key="7">
    <source>
        <dbReference type="SAM" id="MobiDB-lite"/>
    </source>
</evidence>
<keyword evidence="3 11" id="KW-0347">Helicase</keyword>
<gene>
    <name evidence="11" type="ORF">J2D77_14635</name>
</gene>
<dbReference type="PANTHER" id="PTHR47959:SF1">
    <property type="entry name" value="ATP-DEPENDENT RNA HELICASE DBPA"/>
    <property type="match status" value="1"/>
</dbReference>
<dbReference type="GO" id="GO:0003676">
    <property type="term" value="F:nucleic acid binding"/>
    <property type="evidence" value="ECO:0007669"/>
    <property type="project" value="InterPro"/>
</dbReference>
<dbReference type="EMBL" id="JAFVMH010000010">
    <property type="protein sequence ID" value="MBO1326386.1"/>
    <property type="molecule type" value="Genomic_DNA"/>
</dbReference>
<feature type="compositionally biased region" description="Low complexity" evidence="7">
    <location>
        <begin position="429"/>
        <end position="444"/>
    </location>
</feature>
<feature type="domain" description="DEAD-box RNA helicase Q" evidence="10">
    <location>
        <begin position="3"/>
        <end position="31"/>
    </location>
</feature>
<evidence type="ECO:0000259" key="10">
    <source>
        <dbReference type="PROSITE" id="PS51195"/>
    </source>
</evidence>
<keyword evidence="2" id="KW-0378">Hydrolase</keyword>
<evidence type="ECO:0000256" key="4">
    <source>
        <dbReference type="ARBA" id="ARBA00022840"/>
    </source>
</evidence>